<dbReference type="InterPro" id="IPR000835">
    <property type="entry name" value="HTH_MarR-typ"/>
</dbReference>
<dbReference type="PANTHER" id="PTHR33164:SF43">
    <property type="entry name" value="HTH-TYPE TRANSCRIPTIONAL REPRESSOR YETL"/>
    <property type="match status" value="1"/>
</dbReference>
<dbReference type="InterPro" id="IPR036390">
    <property type="entry name" value="WH_DNA-bd_sf"/>
</dbReference>
<evidence type="ECO:0000256" key="1">
    <source>
        <dbReference type="ARBA" id="ARBA00023125"/>
    </source>
</evidence>
<name>A0ABU5KKP4_9BACL</name>
<dbReference type="InterPro" id="IPR036388">
    <property type="entry name" value="WH-like_DNA-bd_sf"/>
</dbReference>
<keyword evidence="4" id="KW-1185">Reference proteome</keyword>
<accession>A0ABU5KKP4</accession>
<evidence type="ECO:0000313" key="3">
    <source>
        <dbReference type="EMBL" id="MDZ5711837.1"/>
    </source>
</evidence>
<dbReference type="Gene3D" id="1.10.10.10">
    <property type="entry name" value="Winged helix-like DNA-binding domain superfamily/Winged helix DNA-binding domain"/>
    <property type="match status" value="1"/>
</dbReference>
<protein>
    <submittedName>
        <fullName evidence="3">MarR family transcriptional regulator</fullName>
    </submittedName>
</protein>
<gene>
    <name evidence="3" type="ORF">UFB30_06335</name>
</gene>
<evidence type="ECO:0000313" key="4">
    <source>
        <dbReference type="Proteomes" id="UP001292084"/>
    </source>
</evidence>
<dbReference type="PANTHER" id="PTHR33164">
    <property type="entry name" value="TRANSCRIPTIONAL REGULATOR, MARR FAMILY"/>
    <property type="match status" value="1"/>
</dbReference>
<dbReference type="EMBL" id="JAXQNN010000002">
    <property type="protein sequence ID" value="MDZ5711837.1"/>
    <property type="molecule type" value="Genomic_DNA"/>
</dbReference>
<organism evidence="3 4">
    <name type="scientific">Jeotgalibacillus haloalkalitolerans</name>
    <dbReference type="NCBI Taxonomy" id="3104292"/>
    <lineage>
        <taxon>Bacteria</taxon>
        <taxon>Bacillati</taxon>
        <taxon>Bacillota</taxon>
        <taxon>Bacilli</taxon>
        <taxon>Bacillales</taxon>
        <taxon>Caryophanaceae</taxon>
        <taxon>Jeotgalibacillus</taxon>
    </lineage>
</organism>
<dbReference type="PROSITE" id="PS50995">
    <property type="entry name" value="HTH_MARR_2"/>
    <property type="match status" value="1"/>
</dbReference>
<proteinExistence type="predicted"/>
<dbReference type="Pfam" id="PF12802">
    <property type="entry name" value="MarR_2"/>
    <property type="match status" value="1"/>
</dbReference>
<sequence length="148" mass="17589">MKTLDTYVKELHDTFDETSRLLTEDLEPLSQFNLTPQQENYLMFCVKYAPLTARELVHEFQVSKSAVSQVIARLEKDRFIEREQNPENKRETLIYLGPKGRMFARRIKDFNEKMTEQYYTHLSISEIEAVINSLRKLNDVIKQKQVEK</sequence>
<feature type="domain" description="HTH marR-type" evidence="2">
    <location>
        <begin position="1"/>
        <end position="139"/>
    </location>
</feature>
<dbReference type="Proteomes" id="UP001292084">
    <property type="component" value="Unassembled WGS sequence"/>
</dbReference>
<dbReference type="RefSeq" id="WP_322420840.1">
    <property type="nucleotide sequence ID" value="NZ_JAXQNN010000002.1"/>
</dbReference>
<evidence type="ECO:0000259" key="2">
    <source>
        <dbReference type="PROSITE" id="PS50995"/>
    </source>
</evidence>
<dbReference type="SMART" id="SM00347">
    <property type="entry name" value="HTH_MARR"/>
    <property type="match status" value="1"/>
</dbReference>
<comment type="caution">
    <text evidence="3">The sequence shown here is derived from an EMBL/GenBank/DDBJ whole genome shotgun (WGS) entry which is preliminary data.</text>
</comment>
<dbReference type="InterPro" id="IPR039422">
    <property type="entry name" value="MarR/SlyA-like"/>
</dbReference>
<dbReference type="SUPFAM" id="SSF46785">
    <property type="entry name" value="Winged helix' DNA-binding domain"/>
    <property type="match status" value="1"/>
</dbReference>
<keyword evidence="1" id="KW-0238">DNA-binding</keyword>
<dbReference type="PRINTS" id="PR00598">
    <property type="entry name" value="HTHMARR"/>
</dbReference>
<reference evidence="3 4" key="1">
    <citation type="submission" date="2023-12" db="EMBL/GenBank/DDBJ databases">
        <title>Jeotgalibacillus haloalkaliphilus sp. nov., a novel salt-tolerant bacteria, isolated from the estuary of the Fenhe River into the Yellow River.</title>
        <authorList>
            <person name="Li Y."/>
        </authorList>
    </citation>
    <scope>NUCLEOTIDE SEQUENCE [LARGE SCALE GENOMIC DNA]</scope>
    <source>
        <strain evidence="3 4">HH7-29</strain>
    </source>
</reference>